<keyword evidence="5 6" id="KW-0482">Metalloprotease</keyword>
<evidence type="ECO:0000259" key="8">
    <source>
        <dbReference type="Pfam" id="PF01435"/>
    </source>
</evidence>
<dbReference type="Proteomes" id="UP000030428">
    <property type="component" value="Unassembled WGS sequence"/>
</dbReference>
<dbReference type="PANTHER" id="PTHR22726">
    <property type="entry name" value="METALLOENDOPEPTIDASE OMA1"/>
    <property type="match status" value="1"/>
</dbReference>
<dbReference type="GO" id="GO:0051603">
    <property type="term" value="P:proteolysis involved in protein catabolic process"/>
    <property type="evidence" value="ECO:0007669"/>
    <property type="project" value="TreeGrafter"/>
</dbReference>
<evidence type="ECO:0000256" key="2">
    <source>
        <dbReference type="ARBA" id="ARBA00022723"/>
    </source>
</evidence>
<dbReference type="CDD" id="cd07332">
    <property type="entry name" value="M48C_Oma1_like"/>
    <property type="match status" value="1"/>
</dbReference>
<protein>
    <submittedName>
        <fullName evidence="9">Peptidase M48</fullName>
    </submittedName>
</protein>
<dbReference type="PANTHER" id="PTHR22726:SF1">
    <property type="entry name" value="METALLOENDOPEPTIDASE OMA1, MITOCHONDRIAL"/>
    <property type="match status" value="1"/>
</dbReference>
<keyword evidence="7" id="KW-0472">Membrane</keyword>
<comment type="caution">
    <text evidence="9">The sequence shown here is derived from an EMBL/GenBank/DDBJ whole genome shotgun (WGS) entry which is preliminary data.</text>
</comment>
<name>A0A4E0RHA5_9GAMM</name>
<dbReference type="Gene3D" id="3.30.2010.10">
    <property type="entry name" value="Metalloproteases ('zincins'), catalytic domain"/>
    <property type="match status" value="1"/>
</dbReference>
<gene>
    <name evidence="9" type="ORF">PN36_18690</name>
</gene>
<keyword evidence="4 6" id="KW-0862">Zinc</keyword>
<comment type="similarity">
    <text evidence="6">Belongs to the peptidase M48 family.</text>
</comment>
<feature type="domain" description="Peptidase M48" evidence="8">
    <location>
        <begin position="101"/>
        <end position="256"/>
    </location>
</feature>
<dbReference type="InterPro" id="IPR001915">
    <property type="entry name" value="Peptidase_M48"/>
</dbReference>
<proteinExistence type="inferred from homology"/>
<comment type="cofactor">
    <cofactor evidence="6">
        <name>Zn(2+)</name>
        <dbReference type="ChEBI" id="CHEBI:29105"/>
    </cofactor>
    <text evidence="6">Binds 1 zinc ion per subunit.</text>
</comment>
<evidence type="ECO:0000313" key="9">
    <source>
        <dbReference type="EMBL" id="TGO02816.1"/>
    </source>
</evidence>
<dbReference type="Pfam" id="PF01435">
    <property type="entry name" value="Peptidase_M48"/>
    <property type="match status" value="1"/>
</dbReference>
<dbReference type="EMBL" id="JSZA02000074">
    <property type="protein sequence ID" value="TGO02816.1"/>
    <property type="molecule type" value="Genomic_DNA"/>
</dbReference>
<organism evidence="9 10">
    <name type="scientific">Candidatus Thiomargarita nelsonii</name>
    <dbReference type="NCBI Taxonomy" id="1003181"/>
    <lineage>
        <taxon>Bacteria</taxon>
        <taxon>Pseudomonadati</taxon>
        <taxon>Pseudomonadota</taxon>
        <taxon>Gammaproteobacteria</taxon>
        <taxon>Thiotrichales</taxon>
        <taxon>Thiotrichaceae</taxon>
        <taxon>Thiomargarita</taxon>
    </lineage>
</organism>
<evidence type="ECO:0000256" key="6">
    <source>
        <dbReference type="RuleBase" id="RU003983"/>
    </source>
</evidence>
<keyword evidence="3 6" id="KW-0378">Hydrolase</keyword>
<keyword evidence="10" id="KW-1185">Reference proteome</keyword>
<keyword evidence="7" id="KW-1133">Transmembrane helix</keyword>
<evidence type="ECO:0000256" key="4">
    <source>
        <dbReference type="ARBA" id="ARBA00022833"/>
    </source>
</evidence>
<dbReference type="GO" id="GO:0004222">
    <property type="term" value="F:metalloendopeptidase activity"/>
    <property type="evidence" value="ECO:0007669"/>
    <property type="project" value="InterPro"/>
</dbReference>
<keyword evidence="7" id="KW-0812">Transmembrane</keyword>
<reference evidence="9 10" key="1">
    <citation type="journal article" date="2016" name="Front. Microbiol.">
        <title>Single-Cell (Meta-)Genomics of a Dimorphic Candidatus Thiomargarita nelsonii Reveals Genomic Plasticity.</title>
        <authorList>
            <person name="Flood B.E."/>
            <person name="Fliss P."/>
            <person name="Jones D.S."/>
            <person name="Dick G.J."/>
            <person name="Jain S."/>
            <person name="Kaster A.K."/>
            <person name="Winkel M."/>
            <person name="Mussmann M."/>
            <person name="Bailey J."/>
        </authorList>
    </citation>
    <scope>NUCLEOTIDE SEQUENCE [LARGE SCALE GENOMIC DNA]</scope>
    <source>
        <strain evidence="9">Hydrate Ridge</strain>
    </source>
</reference>
<evidence type="ECO:0000313" key="10">
    <source>
        <dbReference type="Proteomes" id="UP000030428"/>
    </source>
</evidence>
<keyword evidence="1 6" id="KW-0645">Protease</keyword>
<dbReference type="AlphaFoldDB" id="A0A4E0RHA5"/>
<dbReference type="GO" id="GO:0016020">
    <property type="term" value="C:membrane"/>
    <property type="evidence" value="ECO:0007669"/>
    <property type="project" value="TreeGrafter"/>
</dbReference>
<keyword evidence="2" id="KW-0479">Metal-binding</keyword>
<dbReference type="InterPro" id="IPR051156">
    <property type="entry name" value="Mito/Outer_Membr_Metalloprot"/>
</dbReference>
<evidence type="ECO:0000256" key="7">
    <source>
        <dbReference type="SAM" id="Phobius"/>
    </source>
</evidence>
<evidence type="ECO:0000256" key="5">
    <source>
        <dbReference type="ARBA" id="ARBA00023049"/>
    </source>
</evidence>
<accession>A0A4E0RHA5</accession>
<evidence type="ECO:0000256" key="3">
    <source>
        <dbReference type="ARBA" id="ARBA00022801"/>
    </source>
</evidence>
<evidence type="ECO:0000256" key="1">
    <source>
        <dbReference type="ARBA" id="ARBA00022670"/>
    </source>
</evidence>
<sequence>MKYVPKEIPEGINVTPRHPLIDFAYLLGTVVIASVLIFVTLGFVAEWLTTRISPETERKMGQMLIQVIEDEEIQDDRRIKYLEELLYSLQKTGKTIRLPLTIHLLESDVVNAAIMVGGHVLIHTALLETVKSENELALVLAHELGHFQARDPLKSLGRSLVFLAISAIIGLSESAGLPQIVPLTSQLTNLNYSRKQESAADIYALSRVVSRYGHGGHSLDFFKRLETEEWQNKLLKMSEYFSTHPLSGARIDDLNQKAAENGWSMAGDAIPLPKWLRKNK</sequence>
<feature type="transmembrane region" description="Helical" evidence="7">
    <location>
        <begin position="23"/>
        <end position="49"/>
    </location>
</feature>
<dbReference type="GO" id="GO:0046872">
    <property type="term" value="F:metal ion binding"/>
    <property type="evidence" value="ECO:0007669"/>
    <property type="project" value="UniProtKB-KW"/>
</dbReference>